<dbReference type="InterPro" id="IPR000056">
    <property type="entry name" value="Ribul_P_3_epim-like"/>
</dbReference>
<sequence length="219" mass="23293">MTTISPSILNCDIADLRGELTKIKAADYAHVDVMDNHFVPNLTWGLPVVEAVVNTGIIPVDAHLMIQNPDLWAPRYAEAGCASVTFHAEAAAAPLRLAKEIRRRGARVGLALNPATAIEPYIDVLGYFDMILCMTVEPGFGGQSFIDEVLPKIARTRSAIKNAGLDISIQVDGGISAKTIEKAADFGADVFVAGSAVFGAEDAAAQVELLRSLASKHTH</sequence>
<gene>
    <name evidence="10 15" type="primary">rpe</name>
    <name evidence="15" type="ORF">CYJ19_09060</name>
</gene>
<comment type="caution">
    <text evidence="15">The sequence shown here is derived from an EMBL/GenBank/DDBJ whole genome shotgun (WGS) entry which is preliminary data.</text>
</comment>
<comment type="cofactor">
    <cofactor evidence="3">
        <name>Co(2+)</name>
        <dbReference type="ChEBI" id="CHEBI:48828"/>
    </cofactor>
</comment>
<feature type="binding site" evidence="10 14">
    <location>
        <begin position="194"/>
        <end position="195"/>
    </location>
    <ligand>
        <name>substrate</name>
    </ligand>
</feature>
<feature type="binding site" evidence="14">
    <location>
        <position position="174"/>
    </location>
    <ligand>
        <name>substrate</name>
    </ligand>
</feature>
<keyword evidence="16" id="KW-1185">Reference proteome</keyword>
<dbReference type="FunFam" id="3.20.20.70:FF:000004">
    <property type="entry name" value="Ribulose-phosphate 3-epimerase"/>
    <property type="match status" value="1"/>
</dbReference>
<keyword evidence="13" id="KW-0170">Cobalt</keyword>
<comment type="cofactor">
    <cofactor evidence="4">
        <name>Zn(2+)</name>
        <dbReference type="ChEBI" id="CHEBI:29105"/>
    </cofactor>
</comment>
<evidence type="ECO:0000313" key="16">
    <source>
        <dbReference type="Proteomes" id="UP000235122"/>
    </source>
</evidence>
<feature type="active site" description="Proton acceptor" evidence="10 12">
    <location>
        <position position="32"/>
    </location>
</feature>
<feature type="binding site" evidence="10 13">
    <location>
        <position position="30"/>
    </location>
    <ligand>
        <name>a divalent metal cation</name>
        <dbReference type="ChEBI" id="CHEBI:60240"/>
    </ligand>
</feature>
<accession>A0A2I1IL65</accession>
<protein>
    <recommendedName>
        <fullName evidence="7 10">Ribulose-phosphate 3-epimerase</fullName>
        <ecNumber evidence="7 10">5.1.3.1</ecNumber>
    </recommendedName>
</protein>
<feature type="active site" description="Proton donor" evidence="10 12">
    <location>
        <position position="172"/>
    </location>
</feature>
<feature type="binding site" evidence="10 13">
    <location>
        <position position="172"/>
    </location>
    <ligand>
        <name>a divalent metal cation</name>
        <dbReference type="ChEBI" id="CHEBI:60240"/>
    </ligand>
</feature>
<comment type="pathway">
    <text evidence="10">Carbohydrate degradation.</text>
</comment>
<evidence type="ECO:0000256" key="10">
    <source>
        <dbReference type="HAMAP-Rule" id="MF_02227"/>
    </source>
</evidence>
<evidence type="ECO:0000256" key="4">
    <source>
        <dbReference type="ARBA" id="ARBA00001947"/>
    </source>
</evidence>
<evidence type="ECO:0000256" key="14">
    <source>
        <dbReference type="PIRSR" id="PIRSR001461-3"/>
    </source>
</evidence>
<dbReference type="Gene3D" id="3.20.20.70">
    <property type="entry name" value="Aldolase class I"/>
    <property type="match status" value="1"/>
</dbReference>
<dbReference type="PANTHER" id="PTHR11749">
    <property type="entry name" value="RIBULOSE-5-PHOSPHATE-3-EPIMERASE"/>
    <property type="match status" value="1"/>
</dbReference>
<reference evidence="15 16" key="1">
    <citation type="submission" date="2017-12" db="EMBL/GenBank/DDBJ databases">
        <title>Phylogenetic diversity of female urinary microbiome.</title>
        <authorList>
            <person name="Thomas-White K."/>
            <person name="Wolfe A.J."/>
        </authorList>
    </citation>
    <scope>NUCLEOTIDE SEQUENCE [LARGE SCALE GENOMIC DNA]</scope>
    <source>
        <strain evidence="15 16">UMB0402</strain>
    </source>
</reference>
<evidence type="ECO:0000256" key="13">
    <source>
        <dbReference type="PIRSR" id="PIRSR001461-2"/>
    </source>
</evidence>
<evidence type="ECO:0000256" key="1">
    <source>
        <dbReference type="ARBA" id="ARBA00001782"/>
    </source>
</evidence>
<feature type="binding site" evidence="10">
    <location>
        <begin position="172"/>
        <end position="174"/>
    </location>
    <ligand>
        <name>substrate</name>
    </ligand>
</feature>
<feature type="binding site" evidence="10 13">
    <location>
        <position position="63"/>
    </location>
    <ligand>
        <name>a divalent metal cation</name>
        <dbReference type="ChEBI" id="CHEBI:60240"/>
    </ligand>
</feature>
<dbReference type="NCBIfam" id="NF004076">
    <property type="entry name" value="PRK05581.1-4"/>
    <property type="match status" value="1"/>
</dbReference>
<dbReference type="EC" id="5.1.3.1" evidence="7 10"/>
<dbReference type="STRING" id="33007.HMPREF3198_02210"/>
<comment type="similarity">
    <text evidence="6 10 11">Belongs to the ribulose-phosphate 3-epimerase family.</text>
</comment>
<feature type="binding site" evidence="10 14">
    <location>
        <position position="7"/>
    </location>
    <ligand>
        <name>substrate</name>
    </ligand>
</feature>
<dbReference type="GO" id="GO:0019323">
    <property type="term" value="P:pentose catabolic process"/>
    <property type="evidence" value="ECO:0007669"/>
    <property type="project" value="UniProtKB-UniRule"/>
</dbReference>
<dbReference type="Pfam" id="PF00834">
    <property type="entry name" value="Ribul_P_3_epim"/>
    <property type="match status" value="1"/>
</dbReference>
<dbReference type="Proteomes" id="UP000235122">
    <property type="component" value="Unassembled WGS sequence"/>
</dbReference>
<feature type="binding site" evidence="10 14">
    <location>
        <begin position="139"/>
        <end position="142"/>
    </location>
    <ligand>
        <name>substrate</name>
    </ligand>
</feature>
<dbReference type="RefSeq" id="WP_024331674.1">
    <property type="nucleotide sequence ID" value="NZ_JASOXK010000006.1"/>
</dbReference>
<evidence type="ECO:0000313" key="15">
    <source>
        <dbReference type="EMBL" id="PKY71857.1"/>
    </source>
</evidence>
<proteinExistence type="inferred from homology"/>
<evidence type="ECO:0000256" key="5">
    <source>
        <dbReference type="ARBA" id="ARBA00001954"/>
    </source>
</evidence>
<evidence type="ECO:0000256" key="2">
    <source>
        <dbReference type="ARBA" id="ARBA00001936"/>
    </source>
</evidence>
<feature type="binding site" evidence="10 14">
    <location>
        <position position="63"/>
    </location>
    <ligand>
        <name>substrate</name>
    </ligand>
</feature>
<dbReference type="PIRSF" id="PIRSF001461">
    <property type="entry name" value="RPE"/>
    <property type="match status" value="1"/>
</dbReference>
<evidence type="ECO:0000256" key="11">
    <source>
        <dbReference type="PIRNR" id="PIRNR001461"/>
    </source>
</evidence>
<evidence type="ECO:0000256" key="7">
    <source>
        <dbReference type="ARBA" id="ARBA00013188"/>
    </source>
</evidence>
<dbReference type="InterPro" id="IPR011060">
    <property type="entry name" value="RibuloseP-bd_barrel"/>
</dbReference>
<keyword evidence="8 10" id="KW-0479">Metal-binding</keyword>
<keyword evidence="9 10" id="KW-0413">Isomerase</keyword>
<comment type="cofactor">
    <cofactor evidence="2">
        <name>Mn(2+)</name>
        <dbReference type="ChEBI" id="CHEBI:29035"/>
    </cofactor>
</comment>
<comment type="function">
    <text evidence="10">Catalyzes the reversible epimerization of D-ribulose 5-phosphate to D-xylulose 5-phosphate.</text>
</comment>
<keyword evidence="13" id="KW-0862">Zinc</keyword>
<organism evidence="15 16">
    <name type="scientific">Winkia neuii</name>
    <dbReference type="NCBI Taxonomy" id="33007"/>
    <lineage>
        <taxon>Bacteria</taxon>
        <taxon>Bacillati</taxon>
        <taxon>Actinomycetota</taxon>
        <taxon>Actinomycetes</taxon>
        <taxon>Actinomycetales</taxon>
        <taxon>Actinomycetaceae</taxon>
        <taxon>Winkia</taxon>
    </lineage>
</organism>
<dbReference type="AlphaFoldDB" id="A0A2I1IL65"/>
<dbReference type="InterPro" id="IPR026019">
    <property type="entry name" value="Ribul_P_3_epim"/>
</dbReference>
<name>A0A2I1IL65_9ACTO</name>
<evidence type="ECO:0000256" key="8">
    <source>
        <dbReference type="ARBA" id="ARBA00022723"/>
    </source>
</evidence>
<dbReference type="GO" id="GO:0006098">
    <property type="term" value="P:pentose-phosphate shunt"/>
    <property type="evidence" value="ECO:0007669"/>
    <property type="project" value="UniProtKB-UniRule"/>
</dbReference>
<dbReference type="GO" id="GO:0005737">
    <property type="term" value="C:cytoplasm"/>
    <property type="evidence" value="ECO:0007669"/>
    <property type="project" value="UniProtKB-ARBA"/>
</dbReference>
<dbReference type="SUPFAM" id="SSF51366">
    <property type="entry name" value="Ribulose-phoshate binding barrel"/>
    <property type="match status" value="1"/>
</dbReference>
<evidence type="ECO:0000256" key="12">
    <source>
        <dbReference type="PIRSR" id="PIRSR001461-1"/>
    </source>
</evidence>
<dbReference type="GeneID" id="35867074"/>
<comment type="cofactor">
    <cofactor evidence="10 13">
        <name>a divalent metal cation</name>
        <dbReference type="ChEBI" id="CHEBI:60240"/>
    </cofactor>
    <text evidence="10 13">Binds 1 divalent metal cation per subunit.</text>
</comment>
<comment type="catalytic activity">
    <reaction evidence="1 10 11">
        <text>D-ribulose 5-phosphate = D-xylulose 5-phosphate</text>
        <dbReference type="Rhea" id="RHEA:13677"/>
        <dbReference type="ChEBI" id="CHEBI:57737"/>
        <dbReference type="ChEBI" id="CHEBI:58121"/>
        <dbReference type="EC" id="5.1.3.1"/>
    </reaction>
</comment>
<dbReference type="InterPro" id="IPR013785">
    <property type="entry name" value="Aldolase_TIM"/>
</dbReference>
<keyword evidence="13" id="KW-0464">Manganese</keyword>
<feature type="binding site" evidence="10 13">
    <location>
        <position position="32"/>
    </location>
    <ligand>
        <name>a divalent metal cation</name>
        <dbReference type="ChEBI" id="CHEBI:60240"/>
    </ligand>
</feature>
<dbReference type="EMBL" id="PKKO01000005">
    <property type="protein sequence ID" value="PKY71857.1"/>
    <property type="molecule type" value="Genomic_DNA"/>
</dbReference>
<evidence type="ECO:0000256" key="3">
    <source>
        <dbReference type="ARBA" id="ARBA00001941"/>
    </source>
</evidence>
<dbReference type="CDD" id="cd00429">
    <property type="entry name" value="RPE"/>
    <property type="match status" value="1"/>
</dbReference>
<dbReference type="HAMAP" id="MF_02227">
    <property type="entry name" value="RPE"/>
    <property type="match status" value="1"/>
</dbReference>
<dbReference type="NCBIfam" id="TIGR01163">
    <property type="entry name" value="rpe"/>
    <property type="match status" value="1"/>
</dbReference>
<dbReference type="GO" id="GO:0004750">
    <property type="term" value="F:D-ribulose-phosphate 3-epimerase activity"/>
    <property type="evidence" value="ECO:0007669"/>
    <property type="project" value="UniProtKB-UniRule"/>
</dbReference>
<comment type="cofactor">
    <cofactor evidence="5">
        <name>Fe(2+)</name>
        <dbReference type="ChEBI" id="CHEBI:29033"/>
    </cofactor>
</comment>
<dbReference type="GO" id="GO:0046872">
    <property type="term" value="F:metal ion binding"/>
    <property type="evidence" value="ECO:0007669"/>
    <property type="project" value="UniProtKB-UniRule"/>
</dbReference>
<evidence type="ECO:0000256" key="9">
    <source>
        <dbReference type="ARBA" id="ARBA00023235"/>
    </source>
</evidence>
<keyword evidence="10 11" id="KW-0119">Carbohydrate metabolism</keyword>
<evidence type="ECO:0000256" key="6">
    <source>
        <dbReference type="ARBA" id="ARBA00009541"/>
    </source>
</evidence>